<dbReference type="InterPro" id="IPR000683">
    <property type="entry name" value="Gfo/Idh/MocA-like_OxRdtase_N"/>
</dbReference>
<dbReference type="KEGG" id="tpav:HRQ91_10790"/>
<dbReference type="Proteomes" id="UP000671908">
    <property type="component" value="Chromosome"/>
</dbReference>
<reference evidence="3 4" key="1">
    <citation type="journal article" date="2021" name="Microbiol. Resour. Announc.">
        <title>Complete Genome Sequences of Three Human Oral Treponema parvum Isolates.</title>
        <authorList>
            <person name="Zeng H."/>
            <person name="Watt R.M."/>
        </authorList>
    </citation>
    <scope>NUCLEOTIDE SEQUENCE [LARGE SCALE GENOMIC DNA]</scope>
    <source>
        <strain evidence="3 4">ATCC 700770</strain>
    </source>
</reference>
<protein>
    <submittedName>
        <fullName evidence="3">Gfo/Idh/MocA family oxidoreductase</fullName>
    </submittedName>
</protein>
<evidence type="ECO:0000313" key="3">
    <source>
        <dbReference type="EMBL" id="QTQ14904.1"/>
    </source>
</evidence>
<feature type="domain" description="Gfo/Idh/MocA-like oxidoreductase C-terminal" evidence="2">
    <location>
        <begin position="134"/>
        <end position="338"/>
    </location>
</feature>
<evidence type="ECO:0000313" key="4">
    <source>
        <dbReference type="Proteomes" id="UP000671908"/>
    </source>
</evidence>
<gene>
    <name evidence="3" type="ORF">HRQ91_10790</name>
</gene>
<dbReference type="SUPFAM" id="SSF55347">
    <property type="entry name" value="Glyceraldehyde-3-phosphate dehydrogenase-like, C-terminal domain"/>
    <property type="match status" value="1"/>
</dbReference>
<organism evidence="3 4">
    <name type="scientific">Treponema parvum</name>
    <dbReference type="NCBI Taxonomy" id="138851"/>
    <lineage>
        <taxon>Bacteria</taxon>
        <taxon>Pseudomonadati</taxon>
        <taxon>Spirochaetota</taxon>
        <taxon>Spirochaetia</taxon>
        <taxon>Spirochaetales</taxon>
        <taxon>Treponemataceae</taxon>
        <taxon>Treponema</taxon>
    </lineage>
</organism>
<dbReference type="InterPro" id="IPR004104">
    <property type="entry name" value="Gfo/Idh/MocA-like_OxRdtase_C"/>
</dbReference>
<dbReference type="Gene3D" id="3.30.360.10">
    <property type="entry name" value="Dihydrodipicolinate Reductase, domain 2"/>
    <property type="match status" value="1"/>
</dbReference>
<evidence type="ECO:0000259" key="2">
    <source>
        <dbReference type="Pfam" id="PF02894"/>
    </source>
</evidence>
<sequence length="355" mass="39067">MRYALVGCGRIAPSHIQSAIDTGLEIAGLCDTDIAKAQALAERYNLKKDICYADFKTMISDVKPIDFVSVATDSGSHHDVVMAAFSMGLNVLCEKPMAMSLKDADEMIGTAEKKGLVLGICQQNRLNNTTVLVKKAVDKGAFGTISNAAVCVRWSRERSYYAGDDWRGKWASDGGALMNQCIHGFDLLRYLLGPDIDYLYAVLGNREHPYLEVEDIGIGLIKFKNGVIATAEGTVNTYKNNLEETLTIIGENGTVKLGGQAAERIDFWEFKDPEVNGWKTETQNFSSVYGDGHARIFEDFIRTLKQGGKPFVDGSAGRNALETVLAFYESWRTKKAVSFPLKDGATISMERISLR</sequence>
<proteinExistence type="predicted"/>
<dbReference type="GO" id="GO:0000166">
    <property type="term" value="F:nucleotide binding"/>
    <property type="evidence" value="ECO:0007669"/>
    <property type="project" value="InterPro"/>
</dbReference>
<dbReference type="SUPFAM" id="SSF51735">
    <property type="entry name" value="NAD(P)-binding Rossmann-fold domains"/>
    <property type="match status" value="1"/>
</dbReference>
<name>A0A975F6P5_9SPIR</name>
<dbReference type="Pfam" id="PF02894">
    <property type="entry name" value="GFO_IDH_MocA_C"/>
    <property type="match status" value="1"/>
</dbReference>
<dbReference type="EMBL" id="CP054142">
    <property type="protein sequence ID" value="QTQ14904.1"/>
    <property type="molecule type" value="Genomic_DNA"/>
</dbReference>
<feature type="domain" description="Gfo/Idh/MocA-like oxidoreductase N-terminal" evidence="1">
    <location>
        <begin position="1"/>
        <end position="118"/>
    </location>
</feature>
<dbReference type="AlphaFoldDB" id="A0A975F6P5"/>
<dbReference type="Pfam" id="PF01408">
    <property type="entry name" value="GFO_IDH_MocA"/>
    <property type="match status" value="1"/>
</dbReference>
<dbReference type="InterPro" id="IPR052515">
    <property type="entry name" value="Gfo/Idh/MocA_Oxidoreductase"/>
</dbReference>
<dbReference type="RefSeq" id="WP_210119541.1">
    <property type="nucleotide sequence ID" value="NZ_CP054142.1"/>
</dbReference>
<keyword evidence="4" id="KW-1185">Reference proteome</keyword>
<dbReference type="InterPro" id="IPR036291">
    <property type="entry name" value="NAD(P)-bd_dom_sf"/>
</dbReference>
<dbReference type="Gene3D" id="3.40.50.720">
    <property type="entry name" value="NAD(P)-binding Rossmann-like Domain"/>
    <property type="match status" value="1"/>
</dbReference>
<evidence type="ECO:0000259" key="1">
    <source>
        <dbReference type="Pfam" id="PF01408"/>
    </source>
</evidence>
<dbReference type="PANTHER" id="PTHR43249:SF1">
    <property type="entry name" value="D-GLUCOSIDE 3-DEHYDROGENASE"/>
    <property type="match status" value="1"/>
</dbReference>
<dbReference type="PANTHER" id="PTHR43249">
    <property type="entry name" value="UDP-N-ACETYL-2-AMINO-2-DEOXY-D-GLUCURONATE OXIDASE"/>
    <property type="match status" value="1"/>
</dbReference>
<accession>A0A975F6P5</accession>